<dbReference type="EMBL" id="OZ075122">
    <property type="protein sequence ID" value="CAL4904751.1"/>
    <property type="molecule type" value="Genomic_DNA"/>
</dbReference>
<sequence length="176" mass="19631">MSSKVQTMASRLYDASRPRRFDLTMSRRTRRPASLAASCHQEDHVAMEGFQTMTQLPHQVQDYKLNAAPPSQCLCLSDHLQSQHSEAAEGEECQDNSRSYCSLQELIQDETTVDCEKGAATGGQEEDPAADAVVQGVEKRPEQAAGRKVIGMMRRYVRVRSVKTKHVPEKNVPPIC</sequence>
<gene>
    <name evidence="1" type="ORF">URODEC1_LOCUS11305</name>
</gene>
<evidence type="ECO:0000313" key="1">
    <source>
        <dbReference type="EMBL" id="CAL4904751.1"/>
    </source>
</evidence>
<evidence type="ECO:0000313" key="2">
    <source>
        <dbReference type="Proteomes" id="UP001497457"/>
    </source>
</evidence>
<keyword evidence="2" id="KW-1185">Reference proteome</keyword>
<reference evidence="2" key="1">
    <citation type="submission" date="2024-06" db="EMBL/GenBank/DDBJ databases">
        <authorList>
            <person name="Ryan C."/>
        </authorList>
    </citation>
    <scope>NUCLEOTIDE SEQUENCE [LARGE SCALE GENOMIC DNA]</scope>
</reference>
<accession>A0ABC8W932</accession>
<organism evidence="1 2">
    <name type="scientific">Urochloa decumbens</name>
    <dbReference type="NCBI Taxonomy" id="240449"/>
    <lineage>
        <taxon>Eukaryota</taxon>
        <taxon>Viridiplantae</taxon>
        <taxon>Streptophyta</taxon>
        <taxon>Embryophyta</taxon>
        <taxon>Tracheophyta</taxon>
        <taxon>Spermatophyta</taxon>
        <taxon>Magnoliopsida</taxon>
        <taxon>Liliopsida</taxon>
        <taxon>Poales</taxon>
        <taxon>Poaceae</taxon>
        <taxon>PACMAD clade</taxon>
        <taxon>Panicoideae</taxon>
        <taxon>Panicodae</taxon>
        <taxon>Paniceae</taxon>
        <taxon>Melinidinae</taxon>
        <taxon>Urochloa</taxon>
    </lineage>
</organism>
<dbReference type="Proteomes" id="UP001497457">
    <property type="component" value="Chromosome 12b"/>
</dbReference>
<reference evidence="1 2" key="2">
    <citation type="submission" date="2024-10" db="EMBL/GenBank/DDBJ databases">
        <authorList>
            <person name="Ryan C."/>
        </authorList>
    </citation>
    <scope>NUCLEOTIDE SEQUENCE [LARGE SCALE GENOMIC DNA]</scope>
</reference>
<protein>
    <submittedName>
        <fullName evidence="1">Uncharacterized protein</fullName>
    </submittedName>
</protein>
<proteinExistence type="predicted"/>
<dbReference type="AlphaFoldDB" id="A0ABC8W932"/>
<name>A0ABC8W932_9POAL</name>